<comment type="similarity">
    <text evidence="3">Belongs to the FdhD family.</text>
</comment>
<name>A0ABR6YQA4_9BURK</name>
<dbReference type="NCBIfam" id="TIGR00129">
    <property type="entry name" value="fdhD_narQ"/>
    <property type="match status" value="1"/>
</dbReference>
<evidence type="ECO:0000256" key="3">
    <source>
        <dbReference type="HAMAP-Rule" id="MF_00187"/>
    </source>
</evidence>
<accession>A0ABR6YQA4</accession>
<keyword evidence="1 3" id="KW-0963">Cytoplasm</keyword>
<organism evidence="4 5">
    <name type="scientific">Undibacterium griseum</name>
    <dbReference type="NCBI Taxonomy" id="2762295"/>
    <lineage>
        <taxon>Bacteria</taxon>
        <taxon>Pseudomonadati</taxon>
        <taxon>Pseudomonadota</taxon>
        <taxon>Betaproteobacteria</taxon>
        <taxon>Burkholderiales</taxon>
        <taxon>Oxalobacteraceae</taxon>
        <taxon>Undibacterium</taxon>
    </lineage>
</organism>
<dbReference type="RefSeq" id="WP_186863622.1">
    <property type="nucleotide sequence ID" value="NZ_JACOGC010000005.1"/>
</dbReference>
<protein>
    <recommendedName>
        <fullName evidence="3">Sulfur carrier protein FdhD</fullName>
    </recommendedName>
</protein>
<keyword evidence="5" id="KW-1185">Reference proteome</keyword>
<dbReference type="Proteomes" id="UP000613113">
    <property type="component" value="Unassembled WGS sequence"/>
</dbReference>
<dbReference type="PIRSF" id="PIRSF015626">
    <property type="entry name" value="FdhD"/>
    <property type="match status" value="1"/>
</dbReference>
<comment type="caution">
    <text evidence="4">The sequence shown here is derived from an EMBL/GenBank/DDBJ whole genome shotgun (WGS) entry which is preliminary data.</text>
</comment>
<dbReference type="EMBL" id="JACOGC010000005">
    <property type="protein sequence ID" value="MBC3886070.1"/>
    <property type="molecule type" value="Genomic_DNA"/>
</dbReference>
<evidence type="ECO:0000313" key="4">
    <source>
        <dbReference type="EMBL" id="MBC3886070.1"/>
    </source>
</evidence>
<gene>
    <name evidence="3 4" type="primary">fdhD</name>
    <name evidence="4" type="ORF">H8K27_13095</name>
</gene>
<proteinExistence type="inferred from homology"/>
<feature type="active site" description="Cysteine persulfide intermediate" evidence="3">
    <location>
        <position position="137"/>
    </location>
</feature>
<dbReference type="Gene3D" id="3.10.20.10">
    <property type="match status" value="1"/>
</dbReference>
<evidence type="ECO:0000256" key="2">
    <source>
        <dbReference type="ARBA" id="ARBA00023150"/>
    </source>
</evidence>
<dbReference type="InterPro" id="IPR003786">
    <property type="entry name" value="FdhD"/>
</dbReference>
<comment type="function">
    <text evidence="3">Required for formate dehydrogenase (FDH) activity. Acts as a sulfur carrier protein that transfers sulfur from IscS to the molybdenum cofactor prior to its insertion into FDH.</text>
</comment>
<dbReference type="PANTHER" id="PTHR30592">
    <property type="entry name" value="FORMATE DEHYDROGENASE"/>
    <property type="match status" value="1"/>
</dbReference>
<comment type="subcellular location">
    <subcellularLocation>
        <location evidence="3">Cytoplasm</location>
    </subcellularLocation>
</comment>
<dbReference type="PANTHER" id="PTHR30592:SF1">
    <property type="entry name" value="SULFUR CARRIER PROTEIN FDHD"/>
    <property type="match status" value="1"/>
</dbReference>
<dbReference type="SUPFAM" id="SSF53927">
    <property type="entry name" value="Cytidine deaminase-like"/>
    <property type="match status" value="1"/>
</dbReference>
<comment type="caution">
    <text evidence="3">Lacks conserved residue(s) required for the propagation of feature annotation.</text>
</comment>
<sequence length="296" mass="31875">MEKIKPLYPQRIAPESERITETVRQQDAVVLADVVRHLPDGLSVSQVTDTVAAELPVALVYNGISHAVMMATPADLMDFARGFSMAEKIVDHPAQIYDVEMVRQPGSQGIELRIQIASACFMRLKERRRSLAGTTGCGLCGVQSLRALELQLPPVSGAIRLYPTALARALQQLTERQPLNAQTGAMHAAAWVNPDGEIVLLREDVGRHNALDKLIGALSTLSVIRNEAGGFVLMSSRASFELVQKTARAGIGLLATVSAPTSLAIDSAAQAGVCLIGFARETGFVVYTHPERILTE</sequence>
<keyword evidence="2 3" id="KW-0501">Molybdenum cofactor biosynthesis</keyword>
<dbReference type="Gene3D" id="3.40.140.10">
    <property type="entry name" value="Cytidine Deaminase, domain 2"/>
    <property type="match status" value="1"/>
</dbReference>
<dbReference type="InterPro" id="IPR016193">
    <property type="entry name" value="Cytidine_deaminase-like"/>
</dbReference>
<dbReference type="HAMAP" id="MF_00187">
    <property type="entry name" value="FdhD"/>
    <property type="match status" value="1"/>
</dbReference>
<evidence type="ECO:0000256" key="1">
    <source>
        <dbReference type="ARBA" id="ARBA00022490"/>
    </source>
</evidence>
<evidence type="ECO:0000313" key="5">
    <source>
        <dbReference type="Proteomes" id="UP000613113"/>
    </source>
</evidence>
<reference evidence="4 5" key="1">
    <citation type="submission" date="2020-08" db="EMBL/GenBank/DDBJ databases">
        <title>Novel species isolated from subtropical streams in China.</title>
        <authorList>
            <person name="Lu H."/>
        </authorList>
    </citation>
    <scope>NUCLEOTIDE SEQUENCE [LARGE SCALE GENOMIC DNA]</scope>
    <source>
        <strain evidence="4 5">FT31W</strain>
    </source>
</reference>
<dbReference type="Pfam" id="PF02634">
    <property type="entry name" value="FdhD-NarQ"/>
    <property type="match status" value="1"/>
</dbReference>